<feature type="domain" description="Fibronectin type-III" evidence="30">
    <location>
        <begin position="1497"/>
        <end position="1592"/>
    </location>
</feature>
<keyword evidence="12" id="KW-0245">EGF-like domain</keyword>
<feature type="disulfide bond" evidence="26">
    <location>
        <begin position="1179"/>
        <end position="1197"/>
    </location>
</feature>
<evidence type="ECO:0000256" key="27">
    <source>
        <dbReference type="PROSITE-ProRule" id="PRU00461"/>
    </source>
</evidence>
<evidence type="ECO:0000256" key="5">
    <source>
        <dbReference type="ARBA" id="ARBA00004393"/>
    </source>
</evidence>
<dbReference type="FunFam" id="4.10.400.10:FF:000034">
    <property type="entry name" value="Low-density lipoprotein receptor-related protein 2"/>
    <property type="match status" value="3"/>
</dbReference>
<evidence type="ECO:0000259" key="30">
    <source>
        <dbReference type="PROSITE" id="PS50853"/>
    </source>
</evidence>
<evidence type="ECO:0000256" key="12">
    <source>
        <dbReference type="ARBA" id="ARBA00022536"/>
    </source>
</evidence>
<dbReference type="Gene3D" id="2.130.10.10">
    <property type="entry name" value="YVTN repeat-like/Quinoprotein amine dehydrogenase"/>
    <property type="match status" value="1"/>
</dbReference>
<dbReference type="GO" id="GO:0005794">
    <property type="term" value="C:Golgi apparatus"/>
    <property type="evidence" value="ECO:0007669"/>
    <property type="project" value="UniProtKB-SubCell"/>
</dbReference>
<feature type="repeat" description="LDL-receptor class B" evidence="27">
    <location>
        <begin position="806"/>
        <end position="849"/>
    </location>
</feature>
<reference evidence="31" key="1">
    <citation type="journal article" date="2020" name="BMC">
        <title>Leishmania infection induces a limited differential gene expression in the sand fly midgut.</title>
        <authorList>
            <person name="Coutinho-Abreu I.V."/>
            <person name="Serafim T.D."/>
            <person name="Meneses C."/>
            <person name="Kamhawi S."/>
            <person name="Oliveira F."/>
            <person name="Valenzuela J.G."/>
        </authorList>
    </citation>
    <scope>NUCLEOTIDE SEQUENCE</scope>
    <source>
        <strain evidence="31">Jacobina</strain>
        <tissue evidence="31">Midgut</tissue>
    </source>
</reference>
<keyword evidence="18" id="KW-0333">Golgi apparatus</keyword>
<dbReference type="CDD" id="cd00063">
    <property type="entry name" value="FN3"/>
    <property type="match status" value="4"/>
</dbReference>
<keyword evidence="28" id="KW-1133">Transmembrane helix</keyword>
<dbReference type="InterPro" id="IPR015943">
    <property type="entry name" value="WD40/YVTN_repeat-like_dom_sf"/>
</dbReference>
<keyword evidence="21 31" id="KW-0675">Receptor</keyword>
<dbReference type="PROSITE" id="PS01209">
    <property type="entry name" value="LDLRA_1"/>
    <property type="match status" value="6"/>
</dbReference>
<dbReference type="InterPro" id="IPR006581">
    <property type="entry name" value="VPS10"/>
</dbReference>
<feature type="disulfide bond" evidence="26">
    <location>
        <begin position="1098"/>
        <end position="1116"/>
    </location>
</feature>
<dbReference type="GO" id="GO:0031901">
    <property type="term" value="C:early endosome membrane"/>
    <property type="evidence" value="ECO:0007669"/>
    <property type="project" value="UniProtKB-SubCell"/>
</dbReference>
<evidence type="ECO:0000256" key="22">
    <source>
        <dbReference type="ARBA" id="ARBA00023180"/>
    </source>
</evidence>
<evidence type="ECO:0000256" key="9">
    <source>
        <dbReference type="ARBA" id="ARBA00013467"/>
    </source>
</evidence>
<evidence type="ECO:0000256" key="29">
    <source>
        <dbReference type="SAM" id="SignalP"/>
    </source>
</evidence>
<dbReference type="InterPro" id="IPR000033">
    <property type="entry name" value="LDLR_classB_rpt"/>
</dbReference>
<sequence length="2187" mass="246821">MASSVICCTTFLALILVTGVKMELRYGFKPENLHVNMDDESYGTPKWSTMSVQREEIRHRRSVPAAIPNLGDDVLRANITRRVNALNDSHAQLMVHWLGEGTDVMICLAREPPLGPMEDAKAAEAPSPSAVFISYDYGDTFEDKTDMFKVVVNGTAENSTLDQFITHPKFNTIVFTDPRHKTIFTSLDHGKTVQRSTLDFAPSDISFYELDRKTFVTLDKEDPERKLYYTNDFGQSFTLLQSFVKSFVWSSGEGVPIHLYVERKEANNSSSVIFMNASDLLKDRSKIEFNLLIENVQDFHVKKDFMFATRKVMNDTQLLISYKRGRFVRAEFQTNLPVRGLHIADVDGKRIFVSVAHSEIICHLYVSEVDDKVTHVFFVPSLENIFTFIPGITWKSSWLMQTSDEAFTDLYKVEGLRGIYIASRVSRQPSWGLKIVGIVGPEHLISVITFDHGASWRPITAPTVDDEGQFINCTKDCSLHLSQKFSQLYPVTRSPTIMSSKSAPGVIMASGTIGKSLKGHPGVFISRDAGVTWKQILKNYHFFNFGDHGGILVAVKYFKSKGETLEIMYSTDEGEKWLSTPFHSTELKVYGLMTEPNTNTTVFTLFGSEPDEHRWLIIKVDLKNAFSSNCTQDDYKFWAPGSLTGDTLMPCILGLQETYQRRIPHANCHNGIEYQRPTKTIVCPCNRWDFECDFGFSRANYNSPCIRNKTLTTYDPYKIPEDCEVGQFYNRTKGYRKIDGDVCIDGYASQYLPQSIACPVSEGRSFLIVAQRDHISRIDLSTGKKEQLPVTDLRNVIAIDFDMKHNCVFWADILTDTIGRQCLNGNQPREVLVETDLASVEGMSYDWVSQLLFFVDGTRTKIEAVKTSHDNYARMRKTIIGSAHLSKPRGIVVHPLEGYIFWTDWSSAKPSLSRANLDGTDIRVLFTKPQVVWPNGVTIDYIAERVYWVDASKDYIASCDLHGRGFQKILEQDPRVAHPFAVAVYKDLMYWDDWKMDSVFSADKDKGIIIHSIAEEMTTLMDLKVYAHTIQEGTNACSKNHCSHICVGAPKNGFTCLCPDGMEKSSTGECLCPGSLKPFANKTCPQLANTCAPGYFTCNNHLCVPMLYRCDDENDCGDNSDEMGCLLKTLPCPPHMFTCKSDNVCIPQYFACDHEKDCNDGSDELNCSFHECDAKEFRCRNGRCIIEKWVCDGEDDCRDKSDEANCTTKNNTSNIQCKPDEFRCNSTGTCIPMQWRCDNDHDCPDSSDENNCTNNSCDSWMFNCGDGHCIYKTWTCDGDQDCTNGADEQNCPNITAITPRKPGINVLPSDVCHDWMFKCLNDKCIPYWWKCDGVNDCGDSSDELGCSPTNITTSTSKPVAPPMVEKCKPNQFRCDSGLCILKRYVCDGMSDCDKGEDEEHCSSNKKPCGANSFRCYSDGLCLPMEKRCDKFVNCIDGSDEEDCEKHPNRPDTPVVCKAGYFVCDNHCMPLGKVCDGKQDCYDGSDEKSCNSSSRVYQVIHIGVDERTLNATNLLMFWWIPVPQNIIFEFLPSISLVGSDVWRNHTEWLSNTEHRMTNLKPYTTYNLTVYVRVKGTHKVSPPYLYISTTTAEGVPTEPLNVTVEQMNGSRVQVSWVPPTMKSGILMGYTVFYSVISSSNNYAPLQPQSVSTGANETSITIETNFFGNTTYVFWVRARNSKYESANSQIARLTFDDTINIDALKNVVIVETHNTSVHIKWDPIVGVDGYVVQMVLPQPYPHIQPITTKDTKITLTNLNRGVKYIVKVSAFVKQFFGRPQVVNFLIPGDEVPVVPDFEITGNNSEFSVILTWKKPKLNFSGDITYGVYYGTTALELLEKARIVTTNLTAEVKNIFPCESYVFSVAVLAPIGPGPLHSNPLRFNSPYSETWPPKNLNVIIDENTHEMMIRWDHSCPINDMLYGYMITVKELTLNKTSVVVPKLAHNKTMCHNFTGIPDGAVYDVSVATNTKDSIPVTQRVYAPPLPVPRQIRVWYEKNNTVTVYWKEIMNYTREKFQYQVVIVLGSWDNNPIKDNKMENVKPLLVVEVNHPPVSVSLTALNEIQTIEEDSPPKPDRSYTFGVRLKSARGFYSQFAESEHIESTVYVSLARDELTSYTVVWVVIVTMLLIVIVGVAVFFVQKQRRQQNSFSRFANSHYDSKTGATRIGADVLEDEEHHETPRFADDGPLVIA</sequence>
<keyword evidence="19 28" id="KW-0472">Membrane</keyword>
<evidence type="ECO:0000256" key="10">
    <source>
        <dbReference type="ARBA" id="ARBA00022448"/>
    </source>
</evidence>
<evidence type="ECO:0000256" key="20">
    <source>
        <dbReference type="ARBA" id="ARBA00023157"/>
    </source>
</evidence>
<dbReference type="SUPFAM" id="SSF49265">
    <property type="entry name" value="Fibronectin type III"/>
    <property type="match status" value="3"/>
</dbReference>
<comment type="subcellular location">
    <subcellularLocation>
        <location evidence="4">Cell membrane</location>
        <topology evidence="4">Single-pass type I membrane protein</topology>
    </subcellularLocation>
    <subcellularLocation>
        <location evidence="3">Cytoplasmic vesicle</location>
        <location evidence="3">Secretory vesicle membrane</location>
        <topology evidence="3">Single-pass type I membrane protein</topology>
    </subcellularLocation>
    <subcellularLocation>
        <location evidence="2">Early endosome membrane</location>
        <topology evidence="2">Single-pass type I membrane protein</topology>
    </subcellularLocation>
    <subcellularLocation>
        <location evidence="1">Endoplasmic reticulum membrane</location>
        <topology evidence="1">Single-pass type I membrane protein</topology>
    </subcellularLocation>
    <subcellularLocation>
        <location evidence="7">Endosome</location>
        <location evidence="7">Multivesicular body membrane</location>
        <topology evidence="7">Single-pass type I membrane protein</topology>
    </subcellularLocation>
    <subcellularLocation>
        <location evidence="5">Golgi apparatus</location>
        <location evidence="5">trans-Golgi network membrane</location>
        <topology evidence="5">Single-pass type I membrane protein</topology>
    </subcellularLocation>
    <subcellularLocation>
        <location evidence="6">Recycling endosome membrane</location>
        <topology evidence="6">Single-pass type I membrane protein</topology>
    </subcellularLocation>
</comment>
<dbReference type="InterPro" id="IPR050310">
    <property type="entry name" value="VPS10-sortilin"/>
</dbReference>
<dbReference type="GO" id="GO:0030658">
    <property type="term" value="C:transport vesicle membrane"/>
    <property type="evidence" value="ECO:0007669"/>
    <property type="project" value="UniProtKB-SubCell"/>
</dbReference>
<organism evidence="31">
    <name type="scientific">Lutzomyia longipalpis</name>
    <name type="common">Sand fly</name>
    <dbReference type="NCBI Taxonomy" id="7200"/>
    <lineage>
        <taxon>Eukaryota</taxon>
        <taxon>Metazoa</taxon>
        <taxon>Ecdysozoa</taxon>
        <taxon>Arthropoda</taxon>
        <taxon>Hexapoda</taxon>
        <taxon>Insecta</taxon>
        <taxon>Pterygota</taxon>
        <taxon>Neoptera</taxon>
        <taxon>Endopterygota</taxon>
        <taxon>Diptera</taxon>
        <taxon>Nematocera</taxon>
        <taxon>Psychodoidea</taxon>
        <taxon>Psychodidae</taxon>
        <taxon>Lutzomyia</taxon>
        <taxon>Lutzomyia</taxon>
    </lineage>
</organism>
<dbReference type="GO" id="GO:0005886">
    <property type="term" value="C:plasma membrane"/>
    <property type="evidence" value="ECO:0007669"/>
    <property type="project" value="UniProtKB-SubCell"/>
</dbReference>
<protein>
    <recommendedName>
        <fullName evidence="9">Sortilin-related receptor</fullName>
    </recommendedName>
    <alternativeName>
        <fullName evidence="24">Low-density lipoprotein receptor relative with 11 ligand-binding repeats</fullName>
    </alternativeName>
    <alternativeName>
        <fullName evidence="25">Sorting protein-related receptor containing LDLR class A repeats</fullName>
    </alternativeName>
</protein>
<dbReference type="SMART" id="SM00135">
    <property type="entry name" value="LY"/>
    <property type="match status" value="5"/>
</dbReference>
<feature type="disulfide bond" evidence="26">
    <location>
        <begin position="1374"/>
        <end position="1392"/>
    </location>
</feature>
<dbReference type="CDD" id="cd00112">
    <property type="entry name" value="LDLa"/>
    <property type="match status" value="9"/>
</dbReference>
<evidence type="ECO:0000256" key="8">
    <source>
        <dbReference type="ARBA" id="ARBA00007041"/>
    </source>
</evidence>
<evidence type="ECO:0000256" key="13">
    <source>
        <dbReference type="ARBA" id="ARBA00022583"/>
    </source>
</evidence>
<dbReference type="Gene3D" id="3.30.60.270">
    <property type="match status" value="1"/>
</dbReference>
<evidence type="ECO:0000256" key="14">
    <source>
        <dbReference type="ARBA" id="ARBA00022729"/>
    </source>
</evidence>
<keyword evidence="17" id="KW-0256">Endoplasmic reticulum</keyword>
<evidence type="ECO:0000256" key="16">
    <source>
        <dbReference type="ARBA" id="ARBA00022753"/>
    </source>
</evidence>
<evidence type="ECO:0000256" key="2">
    <source>
        <dbReference type="ARBA" id="ARBA00004158"/>
    </source>
</evidence>
<evidence type="ECO:0000256" key="19">
    <source>
        <dbReference type="ARBA" id="ARBA00023136"/>
    </source>
</evidence>
<feature type="disulfide bond" evidence="26">
    <location>
        <begin position="1319"/>
        <end position="1337"/>
    </location>
</feature>
<evidence type="ECO:0000256" key="7">
    <source>
        <dbReference type="ARBA" id="ARBA00004545"/>
    </source>
</evidence>
<dbReference type="Gene3D" id="2.40.128.620">
    <property type="match status" value="1"/>
</dbReference>
<keyword evidence="15" id="KW-0677">Repeat</keyword>
<dbReference type="Gene3D" id="2.10.70.80">
    <property type="match status" value="1"/>
</dbReference>
<dbReference type="InterPro" id="IPR031778">
    <property type="entry name" value="Sortilin_N"/>
</dbReference>
<dbReference type="Pfam" id="PF25814">
    <property type="entry name" value="fn3_SORL1"/>
    <property type="match status" value="1"/>
</dbReference>
<evidence type="ECO:0000313" key="31">
    <source>
        <dbReference type="EMBL" id="MBC1177340.1"/>
    </source>
</evidence>
<feature type="disulfide bond" evidence="26">
    <location>
        <begin position="1367"/>
        <end position="1379"/>
    </location>
</feature>
<dbReference type="GO" id="GO:0055038">
    <property type="term" value="C:recycling endosome membrane"/>
    <property type="evidence" value="ECO:0007669"/>
    <property type="project" value="UniProtKB-SubCell"/>
</dbReference>
<dbReference type="InterPro" id="IPR011042">
    <property type="entry name" value="6-blade_b-propeller_TolB-like"/>
</dbReference>
<dbReference type="GO" id="GO:0006897">
    <property type="term" value="P:endocytosis"/>
    <property type="evidence" value="ECO:0007669"/>
    <property type="project" value="UniProtKB-KW"/>
</dbReference>
<evidence type="ECO:0000256" key="15">
    <source>
        <dbReference type="ARBA" id="ARBA00022737"/>
    </source>
</evidence>
<evidence type="ECO:0000256" key="25">
    <source>
        <dbReference type="ARBA" id="ARBA00032450"/>
    </source>
</evidence>
<keyword evidence="23" id="KW-0968">Cytoplasmic vesicle</keyword>
<feature type="disulfide bond" evidence="26">
    <location>
        <begin position="1312"/>
        <end position="1324"/>
    </location>
</feature>
<feature type="disulfide bond" evidence="26">
    <location>
        <begin position="1152"/>
        <end position="1167"/>
    </location>
</feature>
<dbReference type="SMART" id="SM00602">
    <property type="entry name" value="VPS10"/>
    <property type="match status" value="1"/>
</dbReference>
<dbReference type="PRINTS" id="PR00261">
    <property type="entry name" value="LDLRECEPTOR"/>
</dbReference>
<dbReference type="VEuPathDB" id="VectorBase:LLONM1_003467"/>
<evidence type="ECO:0000256" key="17">
    <source>
        <dbReference type="ARBA" id="ARBA00022824"/>
    </source>
</evidence>
<feature type="disulfide bond" evidence="26">
    <location>
        <begin position="1331"/>
        <end position="1346"/>
    </location>
</feature>
<dbReference type="Gene3D" id="4.10.400.10">
    <property type="entry name" value="Low-density Lipoprotein Receptor"/>
    <property type="match status" value="8"/>
</dbReference>
<dbReference type="Gene3D" id="2.120.10.30">
    <property type="entry name" value="TolB, C-terminal domain"/>
    <property type="match status" value="1"/>
</dbReference>
<dbReference type="GO" id="GO:0005789">
    <property type="term" value="C:endoplasmic reticulum membrane"/>
    <property type="evidence" value="ECO:0007669"/>
    <property type="project" value="UniProtKB-SubCell"/>
</dbReference>
<keyword evidence="16" id="KW-0967">Endosome</keyword>
<feature type="disulfide bond" evidence="26">
    <location>
        <begin position="1237"/>
        <end position="1252"/>
    </location>
</feature>
<evidence type="ECO:0000256" key="23">
    <source>
        <dbReference type="ARBA" id="ARBA00023329"/>
    </source>
</evidence>
<evidence type="ECO:0000256" key="18">
    <source>
        <dbReference type="ARBA" id="ARBA00023034"/>
    </source>
</evidence>
<evidence type="ECO:0000256" key="28">
    <source>
        <dbReference type="SAM" id="Phobius"/>
    </source>
</evidence>
<dbReference type="EMBL" id="GITU01008637">
    <property type="protein sequence ID" value="MBC1177340.1"/>
    <property type="molecule type" value="Transcribed_RNA"/>
</dbReference>
<comment type="caution">
    <text evidence="26">Lacks conserved residue(s) required for the propagation of feature annotation.</text>
</comment>
<dbReference type="SUPFAM" id="SSF110296">
    <property type="entry name" value="Oligoxyloglucan reducing end-specific cellobiohydrolase"/>
    <property type="match status" value="1"/>
</dbReference>
<evidence type="ECO:0000256" key="11">
    <source>
        <dbReference type="ARBA" id="ARBA00022475"/>
    </source>
</evidence>
<dbReference type="InterPro" id="IPR031777">
    <property type="entry name" value="Sortilin_C"/>
</dbReference>
<dbReference type="PROSITE" id="PS50068">
    <property type="entry name" value="LDLRA_2"/>
    <property type="match status" value="9"/>
</dbReference>
<feature type="disulfide bond" evidence="26">
    <location>
        <begin position="1428"/>
        <end position="1443"/>
    </location>
</feature>
<dbReference type="PROSITE" id="PS51120">
    <property type="entry name" value="LDLRB"/>
    <property type="match status" value="3"/>
</dbReference>
<proteinExistence type="inferred from homology"/>
<feature type="disulfide bond" evidence="26">
    <location>
        <begin position="1386"/>
        <end position="1401"/>
    </location>
</feature>
<dbReference type="PANTHER" id="PTHR12106">
    <property type="entry name" value="SORTILIN RELATED"/>
    <property type="match status" value="1"/>
</dbReference>
<dbReference type="InterPro" id="IPR036055">
    <property type="entry name" value="LDL_receptor-like_sf"/>
</dbReference>
<evidence type="ECO:0000256" key="26">
    <source>
        <dbReference type="PROSITE-ProRule" id="PRU00124"/>
    </source>
</evidence>
<feature type="domain" description="Fibronectin type-III" evidence="30">
    <location>
        <begin position="1788"/>
        <end position="1889"/>
    </location>
</feature>
<accession>A0A7G3AYI5</accession>
<keyword evidence="22" id="KW-0325">Glycoprotein</keyword>
<feature type="disulfide bond" evidence="26">
    <location>
        <begin position="1110"/>
        <end position="1125"/>
    </location>
</feature>
<dbReference type="Pfam" id="PF00057">
    <property type="entry name" value="Ldl_recept_a"/>
    <property type="match status" value="9"/>
</dbReference>
<feature type="disulfide bond" evidence="26">
    <location>
        <begin position="1172"/>
        <end position="1184"/>
    </location>
</feature>
<keyword evidence="28" id="KW-0812">Transmembrane</keyword>
<dbReference type="Gene3D" id="2.60.40.10">
    <property type="entry name" value="Immunoglobulins"/>
    <property type="match status" value="3"/>
</dbReference>
<dbReference type="InterPro" id="IPR057841">
    <property type="entry name" value="FN3_SORL1"/>
</dbReference>
<dbReference type="InterPro" id="IPR013783">
    <property type="entry name" value="Ig-like_fold"/>
</dbReference>
<feature type="domain" description="Fibronectin type-III" evidence="30">
    <location>
        <begin position="1700"/>
        <end position="1787"/>
    </location>
</feature>
<keyword evidence="20 26" id="KW-1015">Disulfide bond</keyword>
<feature type="disulfide bond" evidence="26">
    <location>
        <begin position="1276"/>
        <end position="1291"/>
    </location>
</feature>
<feature type="disulfide bond" evidence="26">
    <location>
        <begin position="1191"/>
        <end position="1206"/>
    </location>
</feature>
<dbReference type="FunFam" id="4.10.400.10:FF:000065">
    <property type="entry name" value="Transmembrane protease serine 7"/>
    <property type="match status" value="1"/>
</dbReference>
<keyword evidence="11" id="KW-1003">Cell membrane</keyword>
<feature type="chain" id="PRO_5028950755" description="Sortilin-related receptor" evidence="29">
    <location>
        <begin position="23"/>
        <end position="2187"/>
    </location>
</feature>
<dbReference type="InterPro" id="IPR002172">
    <property type="entry name" value="LDrepeatLR_classA_rpt"/>
</dbReference>
<feature type="repeat" description="LDL-receptor class B" evidence="27">
    <location>
        <begin position="898"/>
        <end position="943"/>
    </location>
</feature>
<dbReference type="SMART" id="SM00060">
    <property type="entry name" value="FN3"/>
    <property type="match status" value="6"/>
</dbReference>
<dbReference type="InterPro" id="IPR003961">
    <property type="entry name" value="FN3_dom"/>
</dbReference>
<feature type="transmembrane region" description="Helical" evidence="28">
    <location>
        <begin position="2114"/>
        <end position="2135"/>
    </location>
</feature>
<evidence type="ECO:0000256" key="1">
    <source>
        <dbReference type="ARBA" id="ARBA00004115"/>
    </source>
</evidence>
<dbReference type="FunFam" id="3.30.60.270:FF:000002">
    <property type="entry name" value="Sortilin-related receptor isoform A"/>
    <property type="match status" value="1"/>
</dbReference>
<name>A0A7G3AYI5_LUTLO</name>
<feature type="domain" description="Fibronectin type-III" evidence="30">
    <location>
        <begin position="1596"/>
        <end position="1695"/>
    </location>
</feature>
<evidence type="ECO:0000256" key="21">
    <source>
        <dbReference type="ARBA" id="ARBA00023170"/>
    </source>
</evidence>
<dbReference type="GO" id="GO:0032585">
    <property type="term" value="C:multivesicular body membrane"/>
    <property type="evidence" value="ECO:0007669"/>
    <property type="project" value="UniProtKB-SubCell"/>
</dbReference>
<feature type="disulfide bond" evidence="26">
    <location>
        <begin position="1091"/>
        <end position="1103"/>
    </location>
</feature>
<dbReference type="Pfam" id="PF00041">
    <property type="entry name" value="fn3"/>
    <property type="match status" value="1"/>
</dbReference>
<dbReference type="SUPFAM" id="SSF63825">
    <property type="entry name" value="YWTD domain"/>
    <property type="match status" value="1"/>
</dbReference>
<evidence type="ECO:0000256" key="3">
    <source>
        <dbReference type="ARBA" id="ARBA00004212"/>
    </source>
</evidence>
<feature type="signal peptide" evidence="29">
    <location>
        <begin position="1"/>
        <end position="22"/>
    </location>
</feature>
<dbReference type="SUPFAM" id="SSF57424">
    <property type="entry name" value="LDL receptor-like module"/>
    <property type="match status" value="9"/>
</dbReference>
<dbReference type="InterPro" id="IPR036116">
    <property type="entry name" value="FN3_sf"/>
</dbReference>
<dbReference type="Pfam" id="PF15901">
    <property type="entry name" value="Sortilin_C"/>
    <property type="match status" value="1"/>
</dbReference>
<feature type="disulfide bond" evidence="26">
    <location>
        <begin position="1257"/>
        <end position="1269"/>
    </location>
</feature>
<feature type="disulfide bond" evidence="26">
    <location>
        <begin position="1474"/>
        <end position="1489"/>
    </location>
</feature>
<dbReference type="Pfam" id="PF00058">
    <property type="entry name" value="Ldl_recept_b"/>
    <property type="match status" value="2"/>
</dbReference>
<feature type="repeat" description="LDL-receptor class B" evidence="27">
    <location>
        <begin position="944"/>
        <end position="988"/>
    </location>
</feature>
<keyword evidence="10" id="KW-0813">Transport</keyword>
<dbReference type="InterPro" id="IPR023415">
    <property type="entry name" value="LDLR_class-A_CS"/>
</dbReference>
<keyword evidence="13" id="KW-0254">Endocytosis</keyword>
<comment type="similarity">
    <text evidence="8">Belongs to the VPS10-related sortilin family. SORL1 subfamily.</text>
</comment>
<keyword evidence="14 29" id="KW-0732">Signal</keyword>
<evidence type="ECO:0000256" key="6">
    <source>
        <dbReference type="ARBA" id="ARBA00004480"/>
    </source>
</evidence>
<dbReference type="PROSITE" id="PS50853">
    <property type="entry name" value="FN3"/>
    <property type="match status" value="4"/>
</dbReference>
<dbReference type="Pfam" id="PF15902">
    <property type="entry name" value="Sortilin-Vps10"/>
    <property type="match status" value="1"/>
</dbReference>
<feature type="disulfide bond" evidence="26">
    <location>
        <begin position="1264"/>
        <end position="1282"/>
    </location>
</feature>
<dbReference type="InterPro" id="IPR000742">
    <property type="entry name" value="EGF"/>
</dbReference>
<dbReference type="SMART" id="SM00181">
    <property type="entry name" value="EGF"/>
    <property type="match status" value="3"/>
</dbReference>
<evidence type="ECO:0000256" key="4">
    <source>
        <dbReference type="ARBA" id="ARBA00004251"/>
    </source>
</evidence>
<evidence type="ECO:0000256" key="24">
    <source>
        <dbReference type="ARBA" id="ARBA00029896"/>
    </source>
</evidence>
<dbReference type="GO" id="GO:0006892">
    <property type="term" value="P:post-Golgi vesicle-mediated transport"/>
    <property type="evidence" value="ECO:0007669"/>
    <property type="project" value="TreeGrafter"/>
</dbReference>
<dbReference type="SMART" id="SM00192">
    <property type="entry name" value="LDLa"/>
    <property type="match status" value="9"/>
</dbReference>
<dbReference type="PANTHER" id="PTHR12106:SF27">
    <property type="entry name" value="SORTILIN-RELATED RECEPTOR"/>
    <property type="match status" value="1"/>
</dbReference>
<dbReference type="FunFam" id="2.120.10.30:FF:000241">
    <property type="entry name" value="Low-density lipoprotein receptor-related protein 6"/>
    <property type="match status" value="1"/>
</dbReference>